<gene>
    <name evidence="5" type="ORF">UPYG_G00187290</name>
</gene>
<dbReference type="EMBL" id="JAGEUA010000005">
    <property type="protein sequence ID" value="KAL0979613.1"/>
    <property type="molecule type" value="Genomic_DNA"/>
</dbReference>
<feature type="signal peptide" evidence="3">
    <location>
        <begin position="1"/>
        <end position="16"/>
    </location>
</feature>
<organism evidence="5 6">
    <name type="scientific">Umbra pygmaea</name>
    <name type="common">Eastern mudminnow</name>
    <dbReference type="NCBI Taxonomy" id="75934"/>
    <lineage>
        <taxon>Eukaryota</taxon>
        <taxon>Metazoa</taxon>
        <taxon>Chordata</taxon>
        <taxon>Craniata</taxon>
        <taxon>Vertebrata</taxon>
        <taxon>Euteleostomi</taxon>
        <taxon>Actinopterygii</taxon>
        <taxon>Neopterygii</taxon>
        <taxon>Teleostei</taxon>
        <taxon>Protacanthopterygii</taxon>
        <taxon>Esociformes</taxon>
        <taxon>Umbridae</taxon>
        <taxon>Umbra</taxon>
    </lineage>
</organism>
<evidence type="ECO:0000256" key="2">
    <source>
        <dbReference type="RuleBase" id="RU003695"/>
    </source>
</evidence>
<dbReference type="AlphaFoldDB" id="A0ABD0WWR2"/>
<accession>A0ABD0WWR2</accession>
<comment type="caution">
    <text evidence="5">The sequence shown here is derived from an EMBL/GenBank/DDBJ whole genome shotgun (WGS) entry which is preliminary data.</text>
</comment>
<name>A0ABD0WWR2_UMBPY</name>
<dbReference type="InterPro" id="IPR022272">
    <property type="entry name" value="Lipocalin_CS"/>
</dbReference>
<evidence type="ECO:0000313" key="5">
    <source>
        <dbReference type="EMBL" id="KAL0979613.1"/>
    </source>
</evidence>
<dbReference type="PRINTS" id="PR01254">
    <property type="entry name" value="PGNDSYNTHASE"/>
</dbReference>
<evidence type="ECO:0000313" key="6">
    <source>
        <dbReference type="Proteomes" id="UP001557470"/>
    </source>
</evidence>
<dbReference type="Proteomes" id="UP001557470">
    <property type="component" value="Unassembled WGS sequence"/>
</dbReference>
<sequence length="182" mass="21229">MFIYLTMLSAMLWTQCFNVEVHPQKEFDLQKFSGPWYRVGLADDSPLFVPWRRYVQVSKGNISFDMDGNVNLTAWGTGPKGCICQIYYYKKTDLPGQFTYFSDRQQRVKDVTVVETNYTEYSMVVKYKELVKEFSQVSLYGRLPILREEILERFRNYSLSLGFSAESILTPSSIDPCSDSRH</sequence>
<dbReference type="Gene3D" id="2.40.128.20">
    <property type="match status" value="1"/>
</dbReference>
<dbReference type="SUPFAM" id="SSF50814">
    <property type="entry name" value="Lipocalins"/>
    <property type="match status" value="1"/>
</dbReference>
<dbReference type="InterPro" id="IPR000566">
    <property type="entry name" value="Lipocln_cytosolic_FA-bd_dom"/>
</dbReference>
<reference evidence="5 6" key="1">
    <citation type="submission" date="2024-06" db="EMBL/GenBank/DDBJ databases">
        <authorList>
            <person name="Pan Q."/>
            <person name="Wen M."/>
            <person name="Jouanno E."/>
            <person name="Zahm M."/>
            <person name="Klopp C."/>
            <person name="Cabau C."/>
            <person name="Louis A."/>
            <person name="Berthelot C."/>
            <person name="Parey E."/>
            <person name="Roest Crollius H."/>
            <person name="Montfort J."/>
            <person name="Robinson-Rechavi M."/>
            <person name="Bouchez O."/>
            <person name="Lampietro C."/>
            <person name="Lopez Roques C."/>
            <person name="Donnadieu C."/>
            <person name="Postlethwait J."/>
            <person name="Bobe J."/>
            <person name="Verreycken H."/>
            <person name="Guiguen Y."/>
        </authorList>
    </citation>
    <scope>NUCLEOTIDE SEQUENCE [LARGE SCALE GENOMIC DNA]</scope>
    <source>
        <strain evidence="5">Up_M1</strain>
        <tissue evidence="5">Testis</tissue>
    </source>
</reference>
<keyword evidence="6" id="KW-1185">Reference proteome</keyword>
<dbReference type="InterPro" id="IPR002345">
    <property type="entry name" value="Lipocalin"/>
</dbReference>
<dbReference type="InterPro" id="IPR012674">
    <property type="entry name" value="Calycin"/>
</dbReference>
<evidence type="ECO:0000256" key="3">
    <source>
        <dbReference type="SAM" id="SignalP"/>
    </source>
</evidence>
<dbReference type="PRINTS" id="PR00179">
    <property type="entry name" value="LIPOCALIN"/>
</dbReference>
<feature type="chain" id="PRO_5044880341" description="Lipocalin/cytosolic fatty-acid binding domain-containing protein" evidence="3">
    <location>
        <begin position="17"/>
        <end position="182"/>
    </location>
</feature>
<proteinExistence type="inferred from homology"/>
<evidence type="ECO:0000259" key="4">
    <source>
        <dbReference type="Pfam" id="PF00061"/>
    </source>
</evidence>
<dbReference type="PANTHER" id="PTHR11430:SF63">
    <property type="entry name" value="LOC555483 PROTEIN-RELATED"/>
    <property type="match status" value="1"/>
</dbReference>
<dbReference type="PROSITE" id="PS00213">
    <property type="entry name" value="LIPOCALIN"/>
    <property type="match status" value="1"/>
</dbReference>
<dbReference type="PANTHER" id="PTHR11430">
    <property type="entry name" value="LIPOCALIN"/>
    <property type="match status" value="1"/>
</dbReference>
<comment type="similarity">
    <text evidence="1 2">Belongs to the calycin superfamily. Lipocalin family.</text>
</comment>
<feature type="domain" description="Lipocalin/cytosolic fatty-acid binding" evidence="4">
    <location>
        <begin position="33"/>
        <end position="172"/>
    </location>
</feature>
<keyword evidence="3" id="KW-0732">Signal</keyword>
<protein>
    <recommendedName>
        <fullName evidence="4">Lipocalin/cytosolic fatty-acid binding domain-containing protein</fullName>
    </recommendedName>
</protein>
<evidence type="ECO:0000256" key="1">
    <source>
        <dbReference type="ARBA" id="ARBA00006889"/>
    </source>
</evidence>
<dbReference type="Pfam" id="PF00061">
    <property type="entry name" value="Lipocalin"/>
    <property type="match status" value="1"/>
</dbReference>